<organism evidence="2 3">
    <name type="scientific">Propioniciclava soli</name>
    <dbReference type="NCBI Taxonomy" id="2775081"/>
    <lineage>
        <taxon>Bacteria</taxon>
        <taxon>Bacillati</taxon>
        <taxon>Actinomycetota</taxon>
        <taxon>Actinomycetes</taxon>
        <taxon>Propionibacteriales</taxon>
        <taxon>Propionibacteriaceae</taxon>
        <taxon>Propioniciclava</taxon>
    </lineage>
</organism>
<dbReference type="NCBIfam" id="TIGR00004">
    <property type="entry name" value="Rid family detoxifying hydrolase"/>
    <property type="match status" value="1"/>
</dbReference>
<evidence type="ECO:0000313" key="2">
    <source>
        <dbReference type="EMBL" id="WZW98595.1"/>
    </source>
</evidence>
<reference evidence="2 3" key="1">
    <citation type="journal article" date="2023" name="Environ Microbiome">
        <title>A coral-associated actinobacterium mitigates coral bleaching under heat stress.</title>
        <authorList>
            <person name="Li J."/>
            <person name="Zou Y."/>
            <person name="Li Q."/>
            <person name="Zhang J."/>
            <person name="Bourne D.G."/>
            <person name="Lyu Y."/>
            <person name="Liu C."/>
            <person name="Zhang S."/>
        </authorList>
    </citation>
    <scope>NUCLEOTIDE SEQUENCE [LARGE SCALE GENOMIC DNA]</scope>
    <source>
        <strain evidence="2 3">SCSIO 13291</strain>
    </source>
</reference>
<dbReference type="PANTHER" id="PTHR11803:SF39">
    <property type="entry name" value="2-IMINOBUTANOATE_2-IMINOPROPANOATE DEAMINASE"/>
    <property type="match status" value="1"/>
</dbReference>
<dbReference type="Pfam" id="PF01042">
    <property type="entry name" value="Ribonuc_L-PSP"/>
    <property type="match status" value="1"/>
</dbReference>
<protein>
    <submittedName>
        <fullName evidence="2">Rid family detoxifying hydrolase</fullName>
    </submittedName>
</protein>
<dbReference type="PANTHER" id="PTHR11803">
    <property type="entry name" value="2-IMINOBUTANOATE/2-IMINOPROPANOATE DEAMINASE RIDA"/>
    <property type="match status" value="1"/>
</dbReference>
<dbReference type="InterPro" id="IPR006056">
    <property type="entry name" value="RidA"/>
</dbReference>
<evidence type="ECO:0000313" key="3">
    <source>
        <dbReference type="Proteomes" id="UP001434337"/>
    </source>
</evidence>
<accession>A0ABZ3C7S0</accession>
<dbReference type="CDD" id="cd00448">
    <property type="entry name" value="YjgF_YER057c_UK114_family"/>
    <property type="match status" value="1"/>
</dbReference>
<dbReference type="Gene3D" id="3.30.1330.40">
    <property type="entry name" value="RutC-like"/>
    <property type="match status" value="1"/>
</dbReference>
<dbReference type="GO" id="GO:0016787">
    <property type="term" value="F:hydrolase activity"/>
    <property type="evidence" value="ECO:0007669"/>
    <property type="project" value="UniProtKB-KW"/>
</dbReference>
<dbReference type="InterPro" id="IPR006175">
    <property type="entry name" value="YjgF/YER057c/UK114"/>
</dbReference>
<dbReference type="SUPFAM" id="SSF55298">
    <property type="entry name" value="YjgF-like"/>
    <property type="match status" value="1"/>
</dbReference>
<dbReference type="Proteomes" id="UP001434337">
    <property type="component" value="Chromosome"/>
</dbReference>
<dbReference type="EMBL" id="CP115965">
    <property type="protein sequence ID" value="WZW98595.1"/>
    <property type="molecule type" value="Genomic_DNA"/>
</dbReference>
<evidence type="ECO:0000256" key="1">
    <source>
        <dbReference type="ARBA" id="ARBA00010552"/>
    </source>
</evidence>
<keyword evidence="3" id="KW-1185">Reference proteome</keyword>
<comment type="similarity">
    <text evidence="1">Belongs to the RutC family.</text>
</comment>
<name>A0ABZ3C7S0_9ACTN</name>
<keyword evidence="2" id="KW-0378">Hydrolase</keyword>
<proteinExistence type="inferred from homology"/>
<gene>
    <name evidence="2" type="ORF">PCC79_17210</name>
</gene>
<sequence>MTRRTTDHASGAPSPIGPYALAAHTDPGLVFLSGQTPIDPATGRLVDGDIATQTRQVFANLTAVLASAGLSLDDIVKVNVYLTSMADFADMNEIYRSTFAPPFPARTTVAVHELPLGAHVEIEAIAVTRP</sequence>
<dbReference type="RefSeq" id="WP_282005540.1">
    <property type="nucleotide sequence ID" value="NZ_CP115965.1"/>
</dbReference>
<dbReference type="InterPro" id="IPR035959">
    <property type="entry name" value="RutC-like_sf"/>
</dbReference>